<feature type="compositionally biased region" description="Polar residues" evidence="1">
    <location>
        <begin position="515"/>
        <end position="527"/>
    </location>
</feature>
<reference evidence="2" key="1">
    <citation type="submission" date="2022-07" db="EMBL/GenBank/DDBJ databases">
        <title>Genome Sequence of Leucocoprinus birnbaumii.</title>
        <authorList>
            <person name="Buettner E."/>
        </authorList>
    </citation>
    <scope>NUCLEOTIDE SEQUENCE</scope>
    <source>
        <strain evidence="2">VT141</strain>
    </source>
</reference>
<proteinExistence type="predicted"/>
<gene>
    <name evidence="2" type="ORF">NP233_g10086</name>
</gene>
<dbReference type="Proteomes" id="UP001213000">
    <property type="component" value="Unassembled WGS sequence"/>
</dbReference>
<comment type="caution">
    <text evidence="2">The sequence shown here is derived from an EMBL/GenBank/DDBJ whole genome shotgun (WGS) entry which is preliminary data.</text>
</comment>
<evidence type="ECO:0000313" key="3">
    <source>
        <dbReference type="Proteomes" id="UP001213000"/>
    </source>
</evidence>
<dbReference type="AlphaFoldDB" id="A0AAD5VMM5"/>
<feature type="compositionally biased region" description="Polar residues" evidence="1">
    <location>
        <begin position="479"/>
        <end position="489"/>
    </location>
</feature>
<sequence length="539" mass="59740">MEDYCRQQFSIPPTTARKNYAPYIPRYRKRWNWKSTFAKVRSSQIKKQMRTHRTIDAGKGINNMTSYHRAKQHVLKTATAGDKDYFGEMADQANRKKRSAPTLMEVLSQQDEILSTMYDQLDDCLGWEPGQFGNGLCLLAVAVRGNDGRVKADATLVSNPAVPDNHARFDALYTRYNKDMKSIFELVANELLPLHTQTVDINPDLFLGTRGAVFPVLDVELMSLLQSRKLLRQFITFVWEQSGSEHRPRLKHDLPWTDLDSEVGRKRLLVNSEPFKGLSSFDPDKMTATDLKATVRSIGGVPNILAFIPEARVQINDRSSDTDTLPSSVEVSEHQAGELLSTNPSPSPSQNDAVEQPALGPSRPSSSSLIATADLTASDHPGSTTRPSHSYHDMPKDSSTSATSLLVLSPAVSAPFSREGSQDLLSSQGAYDTAASNNGPGRTDGLDAPFHSSESGVSLQGNDYHEMPGPNRKRKRSYSGHTPQANVTNKPDDLTGGANLRRSTRLRKWQDKVGNPSSPKQESTTIVHRTKPSEQRRRK</sequence>
<feature type="compositionally biased region" description="Polar residues" evidence="1">
    <location>
        <begin position="423"/>
        <end position="440"/>
    </location>
</feature>
<feature type="region of interest" description="Disordered" evidence="1">
    <location>
        <begin position="318"/>
        <end position="399"/>
    </location>
</feature>
<organism evidence="2 3">
    <name type="scientific">Leucocoprinus birnbaumii</name>
    <dbReference type="NCBI Taxonomy" id="56174"/>
    <lineage>
        <taxon>Eukaryota</taxon>
        <taxon>Fungi</taxon>
        <taxon>Dikarya</taxon>
        <taxon>Basidiomycota</taxon>
        <taxon>Agaricomycotina</taxon>
        <taxon>Agaricomycetes</taxon>
        <taxon>Agaricomycetidae</taxon>
        <taxon>Agaricales</taxon>
        <taxon>Agaricineae</taxon>
        <taxon>Agaricaceae</taxon>
        <taxon>Leucocoprinus</taxon>
    </lineage>
</organism>
<evidence type="ECO:0000313" key="2">
    <source>
        <dbReference type="EMBL" id="KAJ3561623.1"/>
    </source>
</evidence>
<dbReference type="EMBL" id="JANIEX010000977">
    <property type="protein sequence ID" value="KAJ3561623.1"/>
    <property type="molecule type" value="Genomic_DNA"/>
</dbReference>
<protein>
    <submittedName>
        <fullName evidence="2">Uncharacterized protein</fullName>
    </submittedName>
</protein>
<evidence type="ECO:0000256" key="1">
    <source>
        <dbReference type="SAM" id="MobiDB-lite"/>
    </source>
</evidence>
<feature type="compositionally biased region" description="Polar residues" evidence="1">
    <location>
        <begin position="452"/>
        <end position="461"/>
    </location>
</feature>
<accession>A0AAD5VMM5</accession>
<feature type="compositionally biased region" description="Polar residues" evidence="1">
    <location>
        <begin position="340"/>
        <end position="353"/>
    </location>
</feature>
<name>A0AAD5VMM5_9AGAR</name>
<keyword evidence="3" id="KW-1185">Reference proteome</keyword>
<feature type="region of interest" description="Disordered" evidence="1">
    <location>
        <begin position="417"/>
        <end position="539"/>
    </location>
</feature>